<dbReference type="EMBL" id="FLTS01000001">
    <property type="protein sequence ID" value="SBV37829.1"/>
    <property type="molecule type" value="Genomic_DNA"/>
</dbReference>
<sequence>MPARPAHAYCHKRFSPHMCPHTVPHVPHIGSHARAPR</sequence>
<gene>
    <name evidence="1" type="ORF">STPYR_12772</name>
</gene>
<evidence type="ECO:0000313" key="1">
    <source>
        <dbReference type="EMBL" id="SBV37829.1"/>
    </source>
</evidence>
<name>A0A1Y5Q694_9GAMM</name>
<reference evidence="1" key="1">
    <citation type="submission" date="2016-03" db="EMBL/GenBank/DDBJ databases">
        <authorList>
            <person name="Ploux O."/>
        </authorList>
    </citation>
    <scope>NUCLEOTIDE SEQUENCE</scope>
    <source>
        <strain evidence="1">UC10</strain>
    </source>
</reference>
<organism evidence="1">
    <name type="scientific">uncultured Stenotrophomonas sp</name>
    <dbReference type="NCBI Taxonomy" id="165438"/>
    <lineage>
        <taxon>Bacteria</taxon>
        <taxon>Pseudomonadati</taxon>
        <taxon>Pseudomonadota</taxon>
        <taxon>Gammaproteobacteria</taxon>
        <taxon>Lysobacterales</taxon>
        <taxon>Lysobacteraceae</taxon>
        <taxon>Stenotrophomonas</taxon>
        <taxon>environmental samples</taxon>
    </lineage>
</organism>
<proteinExistence type="predicted"/>
<accession>A0A1Y5Q694</accession>
<dbReference type="AlphaFoldDB" id="A0A1Y5Q694"/>
<protein>
    <submittedName>
        <fullName evidence="1">Uncharacterized protein</fullName>
    </submittedName>
</protein>